<feature type="transmembrane region" description="Helical" evidence="1">
    <location>
        <begin position="7"/>
        <end position="25"/>
    </location>
</feature>
<keyword evidence="1" id="KW-0472">Membrane</keyword>
<feature type="transmembrane region" description="Helical" evidence="1">
    <location>
        <begin position="45"/>
        <end position="61"/>
    </location>
</feature>
<keyword evidence="3" id="KW-1185">Reference proteome</keyword>
<dbReference type="AlphaFoldDB" id="A0A420E1N2"/>
<sequence>MLEIVLQFFREILMVIPGAFIRWVFLSKEKKLKEVILEESPYNYILSYMFIGVLVFIIVFFK</sequence>
<dbReference type="EMBL" id="RAQM01000008">
    <property type="protein sequence ID" value="RKF03988.1"/>
    <property type="molecule type" value="Genomic_DNA"/>
</dbReference>
<evidence type="ECO:0000313" key="2">
    <source>
        <dbReference type="EMBL" id="RKF03988.1"/>
    </source>
</evidence>
<protein>
    <submittedName>
        <fullName evidence="2">Uncharacterized protein</fullName>
    </submittedName>
</protein>
<accession>A0A420E1N2</accession>
<keyword evidence="1" id="KW-0812">Transmembrane</keyword>
<evidence type="ECO:0000313" key="3">
    <source>
        <dbReference type="Proteomes" id="UP000285780"/>
    </source>
</evidence>
<name>A0A420E1N2_9FLAO</name>
<dbReference type="Proteomes" id="UP000285780">
    <property type="component" value="Unassembled WGS sequence"/>
</dbReference>
<reference evidence="2 3" key="1">
    <citation type="submission" date="2018-09" db="EMBL/GenBank/DDBJ databases">
        <title>Genomic Encyclopedia of Archaeal and Bacterial Type Strains, Phase II (KMG-II): from individual species to whole genera.</title>
        <authorList>
            <person name="Goeker M."/>
        </authorList>
    </citation>
    <scope>NUCLEOTIDE SEQUENCE [LARGE SCALE GENOMIC DNA]</scope>
    <source>
        <strain evidence="2 3">DSM 16505</strain>
    </source>
</reference>
<evidence type="ECO:0000256" key="1">
    <source>
        <dbReference type="SAM" id="Phobius"/>
    </source>
</evidence>
<comment type="caution">
    <text evidence="2">The sequence shown here is derived from an EMBL/GenBank/DDBJ whole genome shotgun (WGS) entry which is preliminary data.</text>
</comment>
<gene>
    <name evidence="2" type="ORF">C8N26_1620</name>
</gene>
<organism evidence="2 3">
    <name type="scientific">Tenacibaculum lutimaris</name>
    <dbReference type="NCBI Taxonomy" id="285258"/>
    <lineage>
        <taxon>Bacteria</taxon>
        <taxon>Pseudomonadati</taxon>
        <taxon>Bacteroidota</taxon>
        <taxon>Flavobacteriia</taxon>
        <taxon>Flavobacteriales</taxon>
        <taxon>Flavobacteriaceae</taxon>
        <taxon>Tenacibaculum</taxon>
    </lineage>
</organism>
<proteinExistence type="predicted"/>
<keyword evidence="1" id="KW-1133">Transmembrane helix</keyword>